<evidence type="ECO:0000256" key="1">
    <source>
        <dbReference type="SAM" id="SignalP"/>
    </source>
</evidence>
<dbReference type="InterPro" id="IPR011041">
    <property type="entry name" value="Quinoprot_gluc/sorb_DH_b-prop"/>
</dbReference>
<sequence>MGARRSAYVGVLALAAGLSSGTLASAAESGAKSDQVGTMAVKTIASGLKQAWSIDFLPDGTGIFTQKDAKTVSTITKDGKVTKVGDIPGVSVTKEAGLLGIAVSPSYAADKTLFLYYTTGSDNRIATWQIGGGAPKPIVTGIPRGSDFHHGGRIKFGPDGFLYAGTGDGQNGDNAQNKNSLGGKVLRVTKDGKPAPGNPFNSLVYSYGHRNVQGLTWVGSQLYVSDIGASKVDELNKIEAGKNYGWPKCEGSCNTAGMTNPVKQWPTSSATPSGITTYKGSLYMASLKGGTYKLDTSGNGGKIYTSLGRTRDEVAGPDGSLWVITPGGIHIADGS</sequence>
<proteinExistence type="predicted"/>
<evidence type="ECO:0000313" key="3">
    <source>
        <dbReference type="EMBL" id="KJK52321.1"/>
    </source>
</evidence>
<reference evidence="3 4" key="1">
    <citation type="submission" date="2015-02" db="EMBL/GenBank/DDBJ databases">
        <authorList>
            <person name="Ju K.-S."/>
            <person name="Doroghazi J.R."/>
            <person name="Metcalf W."/>
        </authorList>
    </citation>
    <scope>NUCLEOTIDE SEQUENCE [LARGE SCALE GENOMIC DNA]</scope>
    <source>
        <strain evidence="3 4">NRRL B-16140</strain>
    </source>
</reference>
<organism evidence="3 4">
    <name type="scientific">Lentzea aerocolonigenes</name>
    <name type="common">Lechevalieria aerocolonigenes</name>
    <name type="synonym">Saccharothrix aerocolonigenes</name>
    <dbReference type="NCBI Taxonomy" id="68170"/>
    <lineage>
        <taxon>Bacteria</taxon>
        <taxon>Bacillati</taxon>
        <taxon>Actinomycetota</taxon>
        <taxon>Actinomycetes</taxon>
        <taxon>Pseudonocardiales</taxon>
        <taxon>Pseudonocardiaceae</taxon>
        <taxon>Lentzea</taxon>
    </lineage>
</organism>
<dbReference type="AlphaFoldDB" id="A0A0F0HBT2"/>
<protein>
    <recommendedName>
        <fullName evidence="2">Glucose/Sorbosone dehydrogenase domain-containing protein</fullName>
    </recommendedName>
</protein>
<feature type="signal peptide" evidence="1">
    <location>
        <begin position="1"/>
        <end position="26"/>
    </location>
</feature>
<comment type="caution">
    <text evidence="3">The sequence shown here is derived from an EMBL/GenBank/DDBJ whole genome shotgun (WGS) entry which is preliminary data.</text>
</comment>
<dbReference type="PANTHER" id="PTHR19328">
    <property type="entry name" value="HEDGEHOG-INTERACTING PROTEIN"/>
    <property type="match status" value="1"/>
</dbReference>
<evidence type="ECO:0000313" key="4">
    <source>
        <dbReference type="Proteomes" id="UP000033393"/>
    </source>
</evidence>
<keyword evidence="4" id="KW-1185">Reference proteome</keyword>
<name>A0A0F0HBT2_LENAE</name>
<dbReference type="PATRIC" id="fig|68170.10.peg.4911"/>
<dbReference type="Pfam" id="PF07995">
    <property type="entry name" value="GSDH"/>
    <property type="match status" value="1"/>
</dbReference>
<accession>A0A0F0HBT2</accession>
<keyword evidence="1" id="KW-0732">Signal</keyword>
<feature type="chain" id="PRO_5002442241" description="Glucose/Sorbosone dehydrogenase domain-containing protein" evidence="1">
    <location>
        <begin position="27"/>
        <end position="335"/>
    </location>
</feature>
<dbReference type="InterPro" id="IPR012938">
    <property type="entry name" value="Glc/Sorbosone_DH"/>
</dbReference>
<dbReference type="InterPro" id="IPR011042">
    <property type="entry name" value="6-blade_b-propeller_TolB-like"/>
</dbReference>
<dbReference type="PANTHER" id="PTHR19328:SF13">
    <property type="entry name" value="HIPL1 PROTEIN"/>
    <property type="match status" value="1"/>
</dbReference>
<evidence type="ECO:0000259" key="2">
    <source>
        <dbReference type="Pfam" id="PF07995"/>
    </source>
</evidence>
<dbReference type="Gene3D" id="2.120.10.30">
    <property type="entry name" value="TolB, C-terminal domain"/>
    <property type="match status" value="1"/>
</dbReference>
<feature type="domain" description="Glucose/Sorbosone dehydrogenase" evidence="2">
    <location>
        <begin position="48"/>
        <end position="325"/>
    </location>
</feature>
<dbReference type="Proteomes" id="UP000033393">
    <property type="component" value="Unassembled WGS sequence"/>
</dbReference>
<dbReference type="SUPFAM" id="SSF50952">
    <property type="entry name" value="Soluble quinoprotein glucose dehydrogenase"/>
    <property type="match status" value="1"/>
</dbReference>
<dbReference type="EMBL" id="JYJG01000016">
    <property type="protein sequence ID" value="KJK52321.1"/>
    <property type="molecule type" value="Genomic_DNA"/>
</dbReference>
<gene>
    <name evidence="3" type="ORF">UK23_04130</name>
</gene>
<dbReference type="RefSeq" id="WP_045309988.1">
    <property type="nucleotide sequence ID" value="NZ_JYJG01000016.1"/>
</dbReference>